<dbReference type="PANTHER" id="PTHR12526">
    <property type="entry name" value="GLYCOSYLTRANSFERASE"/>
    <property type="match status" value="1"/>
</dbReference>
<dbReference type="Gene3D" id="3.40.50.2000">
    <property type="entry name" value="Glycogen Phosphorylase B"/>
    <property type="match status" value="1"/>
</dbReference>
<dbReference type="RefSeq" id="WP_011737154.1">
    <property type="nucleotide sequence ID" value="NC_008609.1"/>
</dbReference>
<dbReference type="EMBL" id="CP000482">
    <property type="protein sequence ID" value="ABL00937.1"/>
    <property type="molecule type" value="Genomic_DNA"/>
</dbReference>
<keyword evidence="1" id="KW-0808">Transferase</keyword>
<gene>
    <name evidence="1" type="ordered locus">Ppro_3344</name>
</gene>
<evidence type="ECO:0000313" key="2">
    <source>
        <dbReference type="Proteomes" id="UP000006732"/>
    </source>
</evidence>
<dbReference type="CAZy" id="GT4">
    <property type="family name" value="Glycosyltransferase Family 4"/>
</dbReference>
<dbReference type="GO" id="GO:0016740">
    <property type="term" value="F:transferase activity"/>
    <property type="evidence" value="ECO:0007669"/>
    <property type="project" value="UniProtKB-KW"/>
</dbReference>
<dbReference type="eggNOG" id="COG0438">
    <property type="taxonomic scope" value="Bacteria"/>
</dbReference>
<keyword evidence="2" id="KW-1185">Reference proteome</keyword>
<dbReference type="AlphaFoldDB" id="A1AUB6"/>
<dbReference type="STRING" id="338966.Ppro_3344"/>
<accession>A1AUB6</accession>
<dbReference type="Pfam" id="PF13692">
    <property type="entry name" value="Glyco_trans_1_4"/>
    <property type="match status" value="1"/>
</dbReference>
<dbReference type="Proteomes" id="UP000006732">
    <property type="component" value="Chromosome"/>
</dbReference>
<dbReference type="SUPFAM" id="SSF53756">
    <property type="entry name" value="UDP-Glycosyltransferase/glycogen phosphorylase"/>
    <property type="match status" value="1"/>
</dbReference>
<dbReference type="CDD" id="cd03801">
    <property type="entry name" value="GT4_PimA-like"/>
    <property type="match status" value="1"/>
</dbReference>
<sequence>MSDSLTVLHLTAHLGGGIGKALNGLILNTPPDSGICHEIVCLEIPEKSQFLEKLLDAGCPVIINPTPETLSERIRNADIVQLEWWGHPAIPAALCRGPLPPMRLLVWCHVSGLYTPVIPQKLMTAAHSCVFTSPCSLESVETSTLPLKAVKRLGVIYSCGGFDDLTAPVRSPCEPLRAGMIGSLNFAKLHPRFVEFLAAVSLRGFTVRLVGDMVNREMLEEQSRRANRPDMLEFRGYVTDIARELSEINVFPYILNPLHYGTTENALLEAMAMGVVPVVLDNLAEKCLVDDNITGLIVGNPRQFANAIEWLADNPAERARLSMNAQTMVRRRFTASKMTDAFAVQYDAIKSTDKSVVRFGDIFGYAPSEWFLSIQRTPGYFTDALTDCAIDEFALPGMLEKTKGSIFHYRNLFPADTRFSRWINRLDALALHSKGPQIQQPPVLS</sequence>
<dbReference type="KEGG" id="ppd:Ppro_3344"/>
<organism evidence="1 2">
    <name type="scientific">Pelobacter propionicus (strain DSM 2379 / NBRC 103807 / OttBd1)</name>
    <dbReference type="NCBI Taxonomy" id="338966"/>
    <lineage>
        <taxon>Bacteria</taxon>
        <taxon>Pseudomonadati</taxon>
        <taxon>Thermodesulfobacteriota</taxon>
        <taxon>Desulfuromonadia</taxon>
        <taxon>Desulfuromonadales</taxon>
        <taxon>Desulfuromonadaceae</taxon>
        <taxon>Pelobacter</taxon>
    </lineage>
</organism>
<name>A1AUB6_PELPD</name>
<protein>
    <submittedName>
        <fullName evidence="1">Glycosyl transferase, group 1</fullName>
    </submittedName>
</protein>
<evidence type="ECO:0000313" key="1">
    <source>
        <dbReference type="EMBL" id="ABL00937.1"/>
    </source>
</evidence>
<reference evidence="1 2" key="1">
    <citation type="submission" date="2006-10" db="EMBL/GenBank/DDBJ databases">
        <title>Complete sequence of chromosome of Pelobacter propionicus DSM 2379.</title>
        <authorList>
            <consortium name="US DOE Joint Genome Institute"/>
            <person name="Copeland A."/>
            <person name="Lucas S."/>
            <person name="Lapidus A."/>
            <person name="Barry K."/>
            <person name="Detter J.C."/>
            <person name="Glavina del Rio T."/>
            <person name="Hammon N."/>
            <person name="Israni S."/>
            <person name="Dalin E."/>
            <person name="Tice H."/>
            <person name="Pitluck S."/>
            <person name="Saunders E."/>
            <person name="Brettin T."/>
            <person name="Bruce D."/>
            <person name="Han C."/>
            <person name="Tapia R."/>
            <person name="Schmutz J."/>
            <person name="Larimer F."/>
            <person name="Land M."/>
            <person name="Hauser L."/>
            <person name="Kyrpides N."/>
            <person name="Kim E."/>
            <person name="Lovley D."/>
            <person name="Richardson P."/>
        </authorList>
    </citation>
    <scope>NUCLEOTIDE SEQUENCE [LARGE SCALE GENOMIC DNA]</scope>
    <source>
        <strain evidence="2">DSM 2379 / NBRC 103807 / OttBd1</strain>
    </source>
</reference>
<dbReference type="HOGENOM" id="CLU_639188_0_0_7"/>
<proteinExistence type="predicted"/>